<proteinExistence type="predicted"/>
<feature type="compositionally biased region" description="Polar residues" evidence="5">
    <location>
        <begin position="588"/>
        <end position="597"/>
    </location>
</feature>
<evidence type="ECO:0000259" key="6">
    <source>
        <dbReference type="PROSITE" id="PS50865"/>
    </source>
</evidence>
<comment type="caution">
    <text evidence="7">The sequence shown here is derived from an EMBL/GenBank/DDBJ whole genome shotgun (WGS) entry which is preliminary data.</text>
</comment>
<dbReference type="PROSITE" id="PS50865">
    <property type="entry name" value="ZF_MYND_2"/>
    <property type="match status" value="1"/>
</dbReference>
<keyword evidence="3" id="KW-0862">Zinc</keyword>
<evidence type="ECO:0000256" key="1">
    <source>
        <dbReference type="ARBA" id="ARBA00022723"/>
    </source>
</evidence>
<evidence type="ECO:0000256" key="4">
    <source>
        <dbReference type="PROSITE-ProRule" id="PRU00134"/>
    </source>
</evidence>
<dbReference type="Gene3D" id="6.10.140.2220">
    <property type="match status" value="1"/>
</dbReference>
<dbReference type="SUPFAM" id="SSF144232">
    <property type="entry name" value="HIT/MYND zinc finger-like"/>
    <property type="match status" value="1"/>
</dbReference>
<dbReference type="InterPro" id="IPR002893">
    <property type="entry name" value="Znf_MYND"/>
</dbReference>
<evidence type="ECO:0000256" key="5">
    <source>
        <dbReference type="SAM" id="MobiDB-lite"/>
    </source>
</evidence>
<gene>
    <name evidence="7" type="ORF">AAF712_014770</name>
</gene>
<evidence type="ECO:0000313" key="7">
    <source>
        <dbReference type="EMBL" id="KAL0058547.1"/>
    </source>
</evidence>
<feature type="domain" description="MYND-type" evidence="6">
    <location>
        <begin position="398"/>
        <end position="460"/>
    </location>
</feature>
<keyword evidence="8" id="KW-1185">Reference proteome</keyword>
<dbReference type="Pfam" id="PF01753">
    <property type="entry name" value="zf-MYND"/>
    <property type="match status" value="1"/>
</dbReference>
<feature type="region of interest" description="Disordered" evidence="5">
    <location>
        <begin position="588"/>
        <end position="612"/>
    </location>
</feature>
<organism evidence="7 8">
    <name type="scientific">Marasmius tenuissimus</name>
    <dbReference type="NCBI Taxonomy" id="585030"/>
    <lineage>
        <taxon>Eukaryota</taxon>
        <taxon>Fungi</taxon>
        <taxon>Dikarya</taxon>
        <taxon>Basidiomycota</taxon>
        <taxon>Agaricomycotina</taxon>
        <taxon>Agaricomycetes</taxon>
        <taxon>Agaricomycetidae</taxon>
        <taxon>Agaricales</taxon>
        <taxon>Marasmiineae</taxon>
        <taxon>Marasmiaceae</taxon>
        <taxon>Marasmius</taxon>
    </lineage>
</organism>
<accession>A0ABR2ZA49</accession>
<evidence type="ECO:0000313" key="8">
    <source>
        <dbReference type="Proteomes" id="UP001437256"/>
    </source>
</evidence>
<evidence type="ECO:0000256" key="3">
    <source>
        <dbReference type="ARBA" id="ARBA00022833"/>
    </source>
</evidence>
<protein>
    <recommendedName>
        <fullName evidence="6">MYND-type domain-containing protein</fullName>
    </recommendedName>
</protein>
<dbReference type="EMBL" id="JBBXMP010000301">
    <property type="protein sequence ID" value="KAL0058547.1"/>
    <property type="molecule type" value="Genomic_DNA"/>
</dbReference>
<keyword evidence="2 4" id="KW-0863">Zinc-finger</keyword>
<name>A0ABR2ZA49_9AGAR</name>
<sequence length="612" mass="68846">MYLNPDGRGRILPASEALTRLRKLGNPPSNTRVDLSNPSPKLLKALGILGSLTRLSSEIVLVKANWTSQISPWVKFFLEEVILGEPDGTLTPEGVELWESVVKGVAGCIGIVIDVDSIARDNSYLGPCVIQTWYKLLDEGREEWEMWCSVMTQLALHKDGKPVPEPLRVPTKHCSKMRRTEEEYGLIMARHINFQILEIPKMSKRDMWTLRNYICVLASHGHEPGDPNPLFRATVVEHAIPSLVKLISTAIFKRRTRSDTSASDLEDNVHPMVVLALRLLNSALQDPASVILALNSGVLKVLLKAYPCFFSFDDSPTRQPPEMRFSDWTLSVLKRISRLMVHPEPLRAFLSVSRKIGVDDPKGDLRVKSPALWNLWKSMKGKATLLRDIRRTIRETGMVVCGNEERCPLIFALYPQVQAMGMNPHERLQKRRLLCSRCKWVTYCSHSCQKAAWKQHRKVCGDMAGNRRAGMSVVPSHSDTIFFEALLVYFVGQHSNYIRGEVERYMSKLSTSKLSRDQQLIREGKKNPIIYVDFDTPSIPTPENVAEGVLGDVVSPWDGQEFDHGDCGVSNERKRHLAGAESVPCGTTWTTVRSGSGSELDHTERDLDEASE</sequence>
<reference evidence="7 8" key="1">
    <citation type="submission" date="2024-05" db="EMBL/GenBank/DDBJ databases">
        <title>A draft genome resource for the thread blight pathogen Marasmius tenuissimus strain MS-2.</title>
        <authorList>
            <person name="Yulfo-Soto G.E."/>
            <person name="Baruah I.K."/>
            <person name="Amoako-Attah I."/>
            <person name="Bukari Y."/>
            <person name="Meinhardt L.W."/>
            <person name="Bailey B.A."/>
            <person name="Cohen S.P."/>
        </authorList>
    </citation>
    <scope>NUCLEOTIDE SEQUENCE [LARGE SCALE GENOMIC DNA]</scope>
    <source>
        <strain evidence="7 8">MS-2</strain>
    </source>
</reference>
<keyword evidence="1" id="KW-0479">Metal-binding</keyword>
<evidence type="ECO:0000256" key="2">
    <source>
        <dbReference type="ARBA" id="ARBA00022771"/>
    </source>
</evidence>
<dbReference type="Proteomes" id="UP001437256">
    <property type="component" value="Unassembled WGS sequence"/>
</dbReference>